<dbReference type="Proteomes" id="UP001278766">
    <property type="component" value="Unassembled WGS sequence"/>
</dbReference>
<keyword evidence="1" id="KW-0732">Signal</keyword>
<dbReference type="GeneID" id="87839525"/>
<dbReference type="AlphaFoldDB" id="A0AAE0LN51"/>
<reference evidence="2" key="2">
    <citation type="submission" date="2023-06" db="EMBL/GenBank/DDBJ databases">
        <authorList>
            <consortium name="Lawrence Berkeley National Laboratory"/>
            <person name="Haridas S."/>
            <person name="Hensen N."/>
            <person name="Bonometti L."/>
            <person name="Westerberg I."/>
            <person name="Brannstrom I.O."/>
            <person name="Guillou S."/>
            <person name="Cros-Aarteil S."/>
            <person name="Calhoun S."/>
            <person name="Kuo A."/>
            <person name="Mondo S."/>
            <person name="Pangilinan J."/>
            <person name="Riley R."/>
            <person name="Labutti K."/>
            <person name="Andreopoulos B."/>
            <person name="Lipzen A."/>
            <person name="Chen C."/>
            <person name="Yanf M."/>
            <person name="Daum C."/>
            <person name="Ng V."/>
            <person name="Clum A."/>
            <person name="Steindorff A."/>
            <person name="Ohm R."/>
            <person name="Martin F."/>
            <person name="Silar P."/>
            <person name="Natvig D."/>
            <person name="Lalanne C."/>
            <person name="Gautier V."/>
            <person name="Ament-Velasquez S.L."/>
            <person name="Kruys A."/>
            <person name="Hutchinson M.I."/>
            <person name="Powell A.J."/>
            <person name="Barry K."/>
            <person name="Miller A.N."/>
            <person name="Grigoriev I.V."/>
            <person name="Debuchy R."/>
            <person name="Gladieux P."/>
            <person name="Thoren M.H."/>
            <person name="Johannesson H."/>
        </authorList>
    </citation>
    <scope>NUCLEOTIDE SEQUENCE</scope>
    <source>
        <strain evidence="2">CBS 168.71</strain>
    </source>
</reference>
<sequence>MQLSFLWLSATALFSQAASGFYLKSRHSVLSKYGFASLNDRETTPAEVGFTFPHTYRPISIDLDENGNLSGDFVLRKVAQEAWALVSTATAGERQSTDITGPFALDKEREILYTGKEGLVWAVCSRSGHYGLTLVPRTYPDRRCVHDIELVAV</sequence>
<keyword evidence="3" id="KW-1185">Reference proteome</keyword>
<evidence type="ECO:0000256" key="1">
    <source>
        <dbReference type="SAM" id="SignalP"/>
    </source>
</evidence>
<organism evidence="2 3">
    <name type="scientific">Chaetomium fimeti</name>
    <dbReference type="NCBI Taxonomy" id="1854472"/>
    <lineage>
        <taxon>Eukaryota</taxon>
        <taxon>Fungi</taxon>
        <taxon>Dikarya</taxon>
        <taxon>Ascomycota</taxon>
        <taxon>Pezizomycotina</taxon>
        <taxon>Sordariomycetes</taxon>
        <taxon>Sordariomycetidae</taxon>
        <taxon>Sordariales</taxon>
        <taxon>Chaetomiaceae</taxon>
        <taxon>Chaetomium</taxon>
    </lineage>
</organism>
<comment type="caution">
    <text evidence="2">The sequence shown here is derived from an EMBL/GenBank/DDBJ whole genome shotgun (WGS) entry which is preliminary data.</text>
</comment>
<accession>A0AAE0LN51</accession>
<proteinExistence type="predicted"/>
<dbReference type="RefSeq" id="XP_062654519.1">
    <property type="nucleotide sequence ID" value="XM_062802577.1"/>
</dbReference>
<name>A0AAE0LN51_9PEZI</name>
<evidence type="ECO:0000313" key="3">
    <source>
        <dbReference type="Proteomes" id="UP001278766"/>
    </source>
</evidence>
<feature type="signal peptide" evidence="1">
    <location>
        <begin position="1"/>
        <end position="20"/>
    </location>
</feature>
<evidence type="ECO:0000313" key="2">
    <source>
        <dbReference type="EMBL" id="KAK3291005.1"/>
    </source>
</evidence>
<dbReference type="EMBL" id="JAUEPN010000011">
    <property type="protein sequence ID" value="KAK3291005.1"/>
    <property type="molecule type" value="Genomic_DNA"/>
</dbReference>
<gene>
    <name evidence="2" type="ORF">B0H64DRAFT_378311</name>
</gene>
<reference evidence="2" key="1">
    <citation type="journal article" date="2023" name="Mol. Phylogenet. Evol.">
        <title>Genome-scale phylogeny and comparative genomics of the fungal order Sordariales.</title>
        <authorList>
            <person name="Hensen N."/>
            <person name="Bonometti L."/>
            <person name="Westerberg I."/>
            <person name="Brannstrom I.O."/>
            <person name="Guillou S."/>
            <person name="Cros-Aarteil S."/>
            <person name="Calhoun S."/>
            <person name="Haridas S."/>
            <person name="Kuo A."/>
            <person name="Mondo S."/>
            <person name="Pangilinan J."/>
            <person name="Riley R."/>
            <person name="LaButti K."/>
            <person name="Andreopoulos B."/>
            <person name="Lipzen A."/>
            <person name="Chen C."/>
            <person name="Yan M."/>
            <person name="Daum C."/>
            <person name="Ng V."/>
            <person name="Clum A."/>
            <person name="Steindorff A."/>
            <person name="Ohm R.A."/>
            <person name="Martin F."/>
            <person name="Silar P."/>
            <person name="Natvig D.O."/>
            <person name="Lalanne C."/>
            <person name="Gautier V."/>
            <person name="Ament-Velasquez S.L."/>
            <person name="Kruys A."/>
            <person name="Hutchinson M.I."/>
            <person name="Powell A.J."/>
            <person name="Barry K."/>
            <person name="Miller A.N."/>
            <person name="Grigoriev I.V."/>
            <person name="Debuchy R."/>
            <person name="Gladieux P."/>
            <person name="Hiltunen Thoren M."/>
            <person name="Johannesson H."/>
        </authorList>
    </citation>
    <scope>NUCLEOTIDE SEQUENCE</scope>
    <source>
        <strain evidence="2">CBS 168.71</strain>
    </source>
</reference>
<protein>
    <submittedName>
        <fullName evidence="2">Uncharacterized protein</fullName>
    </submittedName>
</protein>
<feature type="chain" id="PRO_5042171932" evidence="1">
    <location>
        <begin position="21"/>
        <end position="153"/>
    </location>
</feature>